<evidence type="ECO:0000259" key="1">
    <source>
        <dbReference type="Pfam" id="PF06527"/>
    </source>
</evidence>
<dbReference type="InterPro" id="IPR009492">
    <property type="entry name" value="TniQ"/>
</dbReference>
<dbReference type="EMBL" id="JAAIKC010000010">
    <property type="protein sequence ID" value="NEW08619.1"/>
    <property type="molecule type" value="Genomic_DNA"/>
</dbReference>
<reference evidence="2" key="1">
    <citation type="submission" date="2020-02" db="EMBL/GenBank/DDBJ databases">
        <authorList>
            <person name="Shen X.-R."/>
            <person name="Zhang Y.-X."/>
        </authorList>
    </citation>
    <scope>NUCLEOTIDE SEQUENCE</scope>
    <source>
        <strain evidence="2">SYP-B3998</strain>
    </source>
</reference>
<sequence length="267" mass="30477">MRPVRIRPDIDNQESLSGYLHKVSVINHYPSISIIASDIKMTVPYLNNNSFTPNQLTSISNLTGIPNEILQLHSNDFYEQSIGRELTNKSVLKNRVKYCPLCIQENIVHKLPWNMLQLNVCFEHKIILIDKCCGCDSTISLTSFMAGFCDRCGFVYATASPGEIELHELILDPQLYLFHNLFDQASTHSMLGLTLHDCLILADFSYHLLEGMHSYLGDSQAISYFNKKKNGHRSSNNQSHAFNNAFWMYQDFPHNFYCVLKASSDNV</sequence>
<gene>
    <name evidence="2" type="ORF">GK047_21725</name>
</gene>
<name>A0A6G4A480_9BACL</name>
<dbReference type="Pfam" id="PF06527">
    <property type="entry name" value="TniQ"/>
    <property type="match status" value="1"/>
</dbReference>
<feature type="domain" description="TniQ" evidence="1">
    <location>
        <begin position="6"/>
        <end position="127"/>
    </location>
</feature>
<organism evidence="2">
    <name type="scientific">Paenibacillus sp. SYP-B3998</name>
    <dbReference type="NCBI Taxonomy" id="2678564"/>
    <lineage>
        <taxon>Bacteria</taxon>
        <taxon>Bacillati</taxon>
        <taxon>Bacillota</taxon>
        <taxon>Bacilli</taxon>
        <taxon>Bacillales</taxon>
        <taxon>Paenibacillaceae</taxon>
        <taxon>Paenibacillus</taxon>
    </lineage>
</organism>
<dbReference type="RefSeq" id="WP_163951663.1">
    <property type="nucleotide sequence ID" value="NZ_JAAIKC010000010.1"/>
</dbReference>
<comment type="caution">
    <text evidence="2">The sequence shown here is derived from an EMBL/GenBank/DDBJ whole genome shotgun (WGS) entry which is preliminary data.</text>
</comment>
<evidence type="ECO:0000313" key="2">
    <source>
        <dbReference type="EMBL" id="NEW08619.1"/>
    </source>
</evidence>
<protein>
    <recommendedName>
        <fullName evidence="1">TniQ domain-containing protein</fullName>
    </recommendedName>
</protein>
<accession>A0A6G4A480</accession>
<dbReference type="AlphaFoldDB" id="A0A6G4A480"/>
<proteinExistence type="predicted"/>